<feature type="region of interest" description="Disordered" evidence="14">
    <location>
        <begin position="548"/>
        <end position="603"/>
    </location>
</feature>
<evidence type="ECO:0000256" key="10">
    <source>
        <dbReference type="ARBA" id="ARBA00022833"/>
    </source>
</evidence>
<dbReference type="AlphaFoldDB" id="A0A1E7F5Y1"/>
<dbReference type="Proteomes" id="UP000095751">
    <property type="component" value="Unassembled WGS sequence"/>
</dbReference>
<dbReference type="PROSITE" id="PS52044">
    <property type="entry name" value="VLRF1"/>
    <property type="match status" value="1"/>
</dbReference>
<evidence type="ECO:0000313" key="17">
    <source>
        <dbReference type="Proteomes" id="UP000095751"/>
    </source>
</evidence>
<keyword evidence="17" id="KW-1185">Reference proteome</keyword>
<evidence type="ECO:0000256" key="14">
    <source>
        <dbReference type="SAM" id="MobiDB-lite"/>
    </source>
</evidence>
<organism evidence="16 17">
    <name type="scientific">Fragilariopsis cylindrus CCMP1102</name>
    <dbReference type="NCBI Taxonomy" id="635003"/>
    <lineage>
        <taxon>Eukaryota</taxon>
        <taxon>Sar</taxon>
        <taxon>Stramenopiles</taxon>
        <taxon>Ochrophyta</taxon>
        <taxon>Bacillariophyta</taxon>
        <taxon>Bacillariophyceae</taxon>
        <taxon>Bacillariophycidae</taxon>
        <taxon>Bacillariales</taxon>
        <taxon>Bacillariaceae</taxon>
        <taxon>Fragilariopsis</taxon>
    </lineage>
</organism>
<gene>
    <name evidence="16" type="ORF">FRACYDRAFT_262317</name>
</gene>
<feature type="compositionally biased region" description="Acidic residues" evidence="14">
    <location>
        <begin position="76"/>
        <end position="109"/>
    </location>
</feature>
<reference evidence="16 17" key="1">
    <citation type="submission" date="2016-09" db="EMBL/GenBank/DDBJ databases">
        <title>Extensive genetic diversity and differential bi-allelic expression allows diatom success in the polar Southern Ocean.</title>
        <authorList>
            <consortium name="DOE Joint Genome Institute"/>
            <person name="Mock T."/>
            <person name="Otillar R.P."/>
            <person name="Strauss J."/>
            <person name="Dupont C."/>
            <person name="Frickenhaus S."/>
            <person name="Maumus F."/>
            <person name="Mcmullan M."/>
            <person name="Sanges R."/>
            <person name="Schmutz J."/>
            <person name="Toseland A."/>
            <person name="Valas R."/>
            <person name="Veluchamy A."/>
            <person name="Ward B.J."/>
            <person name="Allen A."/>
            <person name="Barry K."/>
            <person name="Falciatore A."/>
            <person name="Ferrante M."/>
            <person name="Fortunato A.E."/>
            <person name="Gloeckner G."/>
            <person name="Gruber A."/>
            <person name="Hipkin R."/>
            <person name="Janech M."/>
            <person name="Kroth P."/>
            <person name="Leese F."/>
            <person name="Lindquist E."/>
            <person name="Lyon B.R."/>
            <person name="Martin J."/>
            <person name="Mayer C."/>
            <person name="Parker M."/>
            <person name="Quesneville H."/>
            <person name="Raymond J."/>
            <person name="Uhlig C."/>
            <person name="Valentin K.U."/>
            <person name="Worden A.Z."/>
            <person name="Armbrust E.V."/>
            <person name="Bowler C."/>
            <person name="Green B."/>
            <person name="Moulton V."/>
            <person name="Van Oosterhout C."/>
            <person name="Grigoriev I."/>
        </authorList>
    </citation>
    <scope>NUCLEOTIDE SEQUENCE [LARGE SCALE GENOMIC DNA]</scope>
    <source>
        <strain evidence="16 17">CCMP1102</strain>
    </source>
</reference>
<keyword evidence="10" id="KW-0862">Zinc</keyword>
<dbReference type="Pfam" id="PF18826">
    <property type="entry name" value="bVLRF1"/>
    <property type="match status" value="1"/>
</dbReference>
<feature type="compositionally biased region" description="Basic and acidic residues" evidence="14">
    <location>
        <begin position="582"/>
        <end position="603"/>
    </location>
</feature>
<feature type="compositionally biased region" description="Polar residues" evidence="14">
    <location>
        <begin position="263"/>
        <end position="279"/>
    </location>
</feature>
<feature type="region of interest" description="Disordered" evidence="14">
    <location>
        <begin position="388"/>
        <end position="416"/>
    </location>
</feature>
<protein>
    <recommendedName>
        <fullName evidence="15">VLRF1 domain-containing protein</fullName>
    </recommendedName>
</protein>
<evidence type="ECO:0000313" key="16">
    <source>
        <dbReference type="EMBL" id="OEU13601.1"/>
    </source>
</evidence>
<dbReference type="GO" id="GO:0005737">
    <property type="term" value="C:cytoplasm"/>
    <property type="evidence" value="ECO:0007669"/>
    <property type="project" value="UniProtKB-SubCell"/>
</dbReference>
<dbReference type="Pfam" id="PF18716">
    <property type="entry name" value="VATC"/>
    <property type="match status" value="1"/>
</dbReference>
<evidence type="ECO:0000256" key="5">
    <source>
        <dbReference type="ARBA" id="ARBA00022723"/>
    </source>
</evidence>
<name>A0A1E7F5Y1_9STRA</name>
<dbReference type="GO" id="GO:0016787">
    <property type="term" value="F:hydrolase activity"/>
    <property type="evidence" value="ECO:0007669"/>
    <property type="project" value="UniProtKB-KW"/>
</dbReference>
<evidence type="ECO:0000256" key="1">
    <source>
        <dbReference type="ARBA" id="ARBA00004496"/>
    </source>
</evidence>
<evidence type="ECO:0000256" key="3">
    <source>
        <dbReference type="ARBA" id="ARBA00022490"/>
    </source>
</evidence>
<dbReference type="InParanoid" id="A0A1E7F5Y1"/>
<feature type="compositionally biased region" description="Basic and acidic residues" evidence="14">
    <location>
        <begin position="558"/>
        <end position="570"/>
    </location>
</feature>
<feature type="compositionally biased region" description="Low complexity" evidence="14">
    <location>
        <begin position="156"/>
        <end position="171"/>
    </location>
</feature>
<comment type="subcellular location">
    <subcellularLocation>
        <location evidence="1">Cytoplasm</location>
    </subcellularLocation>
</comment>
<accession>A0A1E7F5Y1</accession>
<evidence type="ECO:0000256" key="9">
    <source>
        <dbReference type="ARBA" id="ARBA00022801"/>
    </source>
</evidence>
<dbReference type="PANTHER" id="PTHR16036:SF2">
    <property type="entry name" value="TRNA ENDONUCLEASE ANKZF1"/>
    <property type="match status" value="1"/>
</dbReference>
<dbReference type="Gene3D" id="1.25.40.20">
    <property type="entry name" value="Ankyrin repeat-containing domain"/>
    <property type="match status" value="1"/>
</dbReference>
<comment type="similarity">
    <text evidence="2 13">Belongs to the ANKZF1/VMS1 family.</text>
</comment>
<feature type="region of interest" description="Disordered" evidence="14">
    <location>
        <begin position="42"/>
        <end position="171"/>
    </location>
</feature>
<dbReference type="GO" id="GO:0008270">
    <property type="term" value="F:zinc ion binding"/>
    <property type="evidence" value="ECO:0007669"/>
    <property type="project" value="UniProtKB-KW"/>
</dbReference>
<keyword evidence="8" id="KW-0863">Zinc-finger</keyword>
<dbReference type="GO" id="GO:0004519">
    <property type="term" value="F:endonuclease activity"/>
    <property type="evidence" value="ECO:0007669"/>
    <property type="project" value="UniProtKB-KW"/>
</dbReference>
<keyword evidence="6" id="KW-0677">Repeat</keyword>
<dbReference type="InterPro" id="IPR047139">
    <property type="entry name" value="ANKZ1/VMS1"/>
</dbReference>
<dbReference type="GO" id="GO:0036503">
    <property type="term" value="P:ERAD pathway"/>
    <property type="evidence" value="ECO:0007669"/>
    <property type="project" value="TreeGrafter"/>
</dbReference>
<feature type="active site" evidence="13">
    <location>
        <position position="265"/>
    </location>
</feature>
<sequence length="674" mass="74857">MSEANPINDDDDDNGKRSIQRRLALYDKETTIILRQAYELAQHREKEEHRQQTNIGGDNRIVVLPKPRADYKGNEDVVEVSSDDEDDDENGLATIESEDENESDSENENDANKSDDEEDNNGHEKIISDTASSPIATASTKLSPSSSSKKDDNDETNNANITSTPATTATTRARTNETLHNELSLHLFPAAALLSKDNIREPVNVVHQSRSLMLLSERLSSSSAVVVILLIQSGRFAGGVFRCGRCISHRATTRYTVRKGQGKAQSAQDSSSRPKSIGSQLRRAGEQQLNEDVKMTLKEWTDSGYLDSKNCEMIFLGCPKAMRSTVYSASTDTNKNNNNSSDCLLSKNEDRIRKIPFDFGRATYDHAKLVYTVMMGVDIREVSNLTTKENDRDMGGSSEVGGTSKEIVENENYDPAEEKRIRKEELALELPLTKLHEAAKDGNLVILLDLLNNANTSTDRDNNGVIDQPAGYECMTPLHFAAASSPNVDPVTASALVSALLIQGRADPTIHDARGRPPYFIAGHDKIREAFRKARSVLGEDYCDWDGGGKVGPPLTEEDIKARKEKETEKNRKKKARQKEKKAKDKARSQEAETRREAEREAKQALEEAKRVRDGLSEKATGPNVCDFCNKVCKGRNARQNMFQRLDYKYCSSNCVNDHKRELMAAAAMARFGG</sequence>
<evidence type="ECO:0000256" key="11">
    <source>
        <dbReference type="ARBA" id="ARBA00023043"/>
    </source>
</evidence>
<dbReference type="KEGG" id="fcy:FRACYDRAFT_262317"/>
<proteinExistence type="inferred from homology"/>
<evidence type="ECO:0000256" key="4">
    <source>
        <dbReference type="ARBA" id="ARBA00022722"/>
    </source>
</evidence>
<comment type="domain">
    <text evidence="13">The VLRF1 domain mediates binding to the 60S ribosomal subunit.</text>
</comment>
<dbReference type="EMBL" id="KV784361">
    <property type="protein sequence ID" value="OEU13601.1"/>
    <property type="molecule type" value="Genomic_DNA"/>
</dbReference>
<keyword evidence="11" id="KW-0040">ANK repeat</keyword>
<keyword evidence="7 13" id="KW-0255">Endonuclease</keyword>
<evidence type="ECO:0000256" key="2">
    <source>
        <dbReference type="ARBA" id="ARBA00009262"/>
    </source>
</evidence>
<evidence type="ECO:0000256" key="12">
    <source>
        <dbReference type="ARBA" id="ARBA00023054"/>
    </source>
</evidence>
<dbReference type="InterPro" id="IPR036770">
    <property type="entry name" value="Ankyrin_rpt-contain_sf"/>
</dbReference>
<dbReference type="InterPro" id="IPR041540">
    <property type="entry name" value="VATC"/>
</dbReference>
<evidence type="ECO:0000256" key="8">
    <source>
        <dbReference type="ARBA" id="ARBA00022771"/>
    </source>
</evidence>
<dbReference type="InterPro" id="IPR041175">
    <property type="entry name" value="VLRF1/Vms1"/>
</dbReference>
<feature type="compositionally biased region" description="Basic and acidic residues" evidence="14">
    <location>
        <begin position="42"/>
        <end position="51"/>
    </location>
</feature>
<feature type="compositionally biased region" description="Basic residues" evidence="14">
    <location>
        <begin position="571"/>
        <end position="581"/>
    </location>
</feature>
<evidence type="ECO:0000256" key="6">
    <source>
        <dbReference type="ARBA" id="ARBA00022737"/>
    </source>
</evidence>
<feature type="domain" description="VLRF1" evidence="15">
    <location>
        <begin position="222"/>
        <end position="372"/>
    </location>
</feature>
<feature type="compositionally biased region" description="Basic and acidic residues" evidence="14">
    <location>
        <begin position="110"/>
        <end position="127"/>
    </location>
</feature>
<keyword evidence="9 13" id="KW-0378">Hydrolase</keyword>
<keyword evidence="12" id="KW-0175">Coiled coil</keyword>
<keyword evidence="4 13" id="KW-0540">Nuclease</keyword>
<keyword evidence="3 13" id="KW-0963">Cytoplasm</keyword>
<evidence type="ECO:0000256" key="7">
    <source>
        <dbReference type="ARBA" id="ARBA00022759"/>
    </source>
</evidence>
<feature type="compositionally biased region" description="Low complexity" evidence="14">
    <location>
        <begin position="137"/>
        <end position="147"/>
    </location>
</feature>
<evidence type="ECO:0000259" key="15">
    <source>
        <dbReference type="PROSITE" id="PS52044"/>
    </source>
</evidence>
<keyword evidence="5" id="KW-0479">Metal-binding</keyword>
<dbReference type="OrthoDB" id="429841at2759"/>
<feature type="region of interest" description="Disordered" evidence="14">
    <location>
        <begin position="257"/>
        <end position="288"/>
    </location>
</feature>
<evidence type="ECO:0000256" key="13">
    <source>
        <dbReference type="PROSITE-ProRule" id="PRU01389"/>
    </source>
</evidence>
<dbReference type="PANTHER" id="PTHR16036">
    <property type="entry name" value="ANKYRIN REPEAT AND ZINC FINGER DOMAIN-CONTAINING PROTEIN 1"/>
    <property type="match status" value="1"/>
</dbReference>